<dbReference type="Proteomes" id="UP000501926">
    <property type="component" value="Chromosome"/>
</dbReference>
<dbReference type="KEGG" id="kst:KSMBR1_0145"/>
<dbReference type="EMBL" id="CT573071">
    <property type="protein sequence ID" value="CAJ74534.1"/>
    <property type="molecule type" value="Genomic_DNA"/>
</dbReference>
<dbReference type="OrthoDB" id="262020at2"/>
<evidence type="ECO:0000313" key="3">
    <source>
        <dbReference type="EMBL" id="SOH02665.1"/>
    </source>
</evidence>
<evidence type="ECO:0000313" key="2">
    <source>
        <dbReference type="EMBL" id="QII11641.1"/>
    </source>
</evidence>
<dbReference type="Gene3D" id="2.60.40.1120">
    <property type="entry name" value="Carboxypeptidase-like, regulatory domain"/>
    <property type="match status" value="1"/>
</dbReference>
<reference evidence="3" key="3">
    <citation type="submission" date="2017-10" db="EMBL/GenBank/DDBJ databases">
        <authorList>
            <person name="Banno H."/>
            <person name="Chua N.-H."/>
        </authorList>
    </citation>
    <scope>NUCLEOTIDE SEQUENCE [LARGE SCALE GENOMIC DNA]</scope>
    <source>
        <strain evidence="3">Kuenenia_mbr1_ru-nijmegen</strain>
    </source>
</reference>
<dbReference type="InterPro" id="IPR008969">
    <property type="entry name" value="CarboxyPept-like_regulatory"/>
</dbReference>
<reference evidence="2 5" key="5">
    <citation type="submission" date="2020-02" db="EMBL/GenBank/DDBJ databases">
        <title>Newly sequenced genome of strain CSTR1 showed variability in Candidatus Kuenenia stuttgartiensis genomes.</title>
        <authorList>
            <person name="Ding C."/>
            <person name="Adrian L."/>
        </authorList>
    </citation>
    <scope>NUCLEOTIDE SEQUENCE [LARGE SCALE GENOMIC DNA]</scope>
    <source>
        <strain evidence="2 5">CSTR1</strain>
    </source>
</reference>
<gene>
    <name evidence="2" type="ORF">KsCSTR_22620</name>
    <name evidence="3" type="ORF">KSMBR1_0145</name>
    <name evidence="1" type="ORF">kuste3771</name>
</gene>
<dbReference type="EMBL" id="CP049055">
    <property type="protein sequence ID" value="QII11641.1"/>
    <property type="molecule type" value="Genomic_DNA"/>
</dbReference>
<dbReference type="RefSeq" id="WP_157775590.1">
    <property type="nucleotide sequence ID" value="NZ_CP049055.1"/>
</dbReference>
<evidence type="ECO:0008006" key="6">
    <source>
        <dbReference type="Google" id="ProtNLM"/>
    </source>
</evidence>
<dbReference type="Pfam" id="PF13620">
    <property type="entry name" value="CarboxypepD_reg"/>
    <property type="match status" value="1"/>
</dbReference>
<dbReference type="AlphaFoldDB" id="Q1Q3D6"/>
<reference evidence="4" key="4">
    <citation type="submission" date="2017-10" db="EMBL/GenBank/DDBJ databases">
        <authorList>
            <person name="Frank J."/>
        </authorList>
    </citation>
    <scope>NUCLEOTIDE SEQUENCE [LARGE SCALE GENOMIC DNA]</scope>
</reference>
<protein>
    <recommendedName>
        <fullName evidence="6">Carboxypeptidase regulatory-like domain-containing protein</fullName>
    </recommendedName>
</protein>
<reference evidence="1" key="1">
    <citation type="journal article" date="2006" name="Nature">
        <title>Deciphering the evolution and metabolism of an anammox bacterium from a community genome.</title>
        <authorList>
            <person name="Strous M."/>
            <person name="Pelletier E."/>
            <person name="Mangenot S."/>
            <person name="Rattei T."/>
            <person name="Lehner A."/>
            <person name="Taylor M.W."/>
            <person name="Horn M."/>
            <person name="Daims H."/>
            <person name="Bartol-Mavel D."/>
            <person name="Wincker P."/>
            <person name="Barbe V."/>
            <person name="Fonknechten N."/>
            <person name="Vallenet D."/>
            <person name="Segurens B."/>
            <person name="Schenowitz-Truong C."/>
            <person name="Medigue C."/>
            <person name="Collingro A."/>
            <person name="Snel B."/>
            <person name="Dutilh B.E."/>
            <person name="OpDenCamp H.J.M."/>
            <person name="vanDerDrift C."/>
            <person name="Cirpus I."/>
            <person name="vanDePas-Schoonen K.T."/>
            <person name="Harhangi H.R."/>
            <person name="vanNiftrik L."/>
            <person name="Schmid M."/>
            <person name="Keltjens J."/>
            <person name="vanDeVossenberg J."/>
            <person name="Kartal B."/>
            <person name="Meier H."/>
            <person name="Frishman D."/>
            <person name="Huynen M.A."/>
            <person name="Mewes H."/>
            <person name="Weissenbach J."/>
            <person name="Jetten M.S.M."/>
            <person name="Wagner M."/>
            <person name="LePaslier D."/>
        </authorList>
    </citation>
    <scope>NUCLEOTIDE SEQUENCE</scope>
</reference>
<accession>Q1Q3D6</accession>
<keyword evidence="4" id="KW-1185">Reference proteome</keyword>
<reference evidence="1" key="2">
    <citation type="submission" date="2006-01" db="EMBL/GenBank/DDBJ databases">
        <authorList>
            <person name="Genoscope"/>
        </authorList>
    </citation>
    <scope>NUCLEOTIDE SEQUENCE</scope>
</reference>
<evidence type="ECO:0000313" key="5">
    <source>
        <dbReference type="Proteomes" id="UP000501926"/>
    </source>
</evidence>
<dbReference type="EMBL" id="LT934425">
    <property type="protein sequence ID" value="SOH02665.1"/>
    <property type="molecule type" value="Genomic_DNA"/>
</dbReference>
<name>Q1Q3D6_KUEST</name>
<evidence type="ECO:0000313" key="1">
    <source>
        <dbReference type="EMBL" id="CAJ74534.1"/>
    </source>
</evidence>
<organism evidence="1">
    <name type="scientific">Kuenenia stuttgartiensis</name>
    <dbReference type="NCBI Taxonomy" id="174633"/>
    <lineage>
        <taxon>Bacteria</taxon>
        <taxon>Pseudomonadati</taxon>
        <taxon>Planctomycetota</taxon>
        <taxon>Candidatus Brocadiia</taxon>
        <taxon>Candidatus Brocadiales</taxon>
        <taxon>Candidatus Brocadiaceae</taxon>
        <taxon>Candidatus Kuenenia</taxon>
    </lineage>
</organism>
<sequence length="245" mass="27224">MSRRLPVFIVCVFIVLKAVTSYGYTFDSGTLRGRIIDGFGKPVSFADIEVTSNGSKHMATTDTSGNFSVTYSPGNIQLMAKKTEFVPLSYSFMVEVIDEIALDDITLWKVPPGGGLFFVGKDDYVKINEAKYDSESTSKEKRFYVKGTPTKINGNTLRIIDFQTDNPLVMGKSLYRVDKNGSVGSIVFYPSMKYVLHKLDDTYSRVGDNVGLRVAELPPGKYFYCVGEMTIRSRNGGGFFFEVSS</sequence>
<dbReference type="Proteomes" id="UP000221734">
    <property type="component" value="Chromosome Kuenenia_stuttgartiensis_MBR1"/>
</dbReference>
<proteinExistence type="predicted"/>
<dbReference type="SUPFAM" id="SSF49464">
    <property type="entry name" value="Carboxypeptidase regulatory domain-like"/>
    <property type="match status" value="1"/>
</dbReference>
<evidence type="ECO:0000313" key="4">
    <source>
        <dbReference type="Proteomes" id="UP000221734"/>
    </source>
</evidence>